<evidence type="ECO:0000313" key="3">
    <source>
        <dbReference type="Proteomes" id="UP000298663"/>
    </source>
</evidence>
<reference evidence="2 3" key="2">
    <citation type="journal article" date="2019" name="G3 (Bethesda)">
        <title>Hybrid Assembly of the Genome of the Entomopathogenic Nematode Steinernema carpocapsae Identifies the X-Chromosome.</title>
        <authorList>
            <person name="Serra L."/>
            <person name="Macchietto M."/>
            <person name="Macias-Munoz A."/>
            <person name="McGill C.J."/>
            <person name="Rodriguez I.M."/>
            <person name="Rodriguez B."/>
            <person name="Murad R."/>
            <person name="Mortazavi A."/>
        </authorList>
    </citation>
    <scope>NUCLEOTIDE SEQUENCE [LARGE SCALE GENOMIC DNA]</scope>
    <source>
        <strain evidence="2 3">ALL</strain>
    </source>
</reference>
<proteinExistence type="predicted"/>
<evidence type="ECO:0000256" key="1">
    <source>
        <dbReference type="SAM" id="MobiDB-lite"/>
    </source>
</evidence>
<dbReference type="AlphaFoldDB" id="A0A4V5ZX47"/>
<reference evidence="2 3" key="1">
    <citation type="journal article" date="2015" name="Genome Biol.">
        <title>Comparative genomics of Steinernema reveals deeply conserved gene regulatory networks.</title>
        <authorList>
            <person name="Dillman A.R."/>
            <person name="Macchietto M."/>
            <person name="Porter C.F."/>
            <person name="Rogers A."/>
            <person name="Williams B."/>
            <person name="Antoshechkin I."/>
            <person name="Lee M.M."/>
            <person name="Goodwin Z."/>
            <person name="Lu X."/>
            <person name="Lewis E.E."/>
            <person name="Goodrich-Blair H."/>
            <person name="Stock S.P."/>
            <person name="Adams B.J."/>
            <person name="Sternberg P.W."/>
            <person name="Mortazavi A."/>
        </authorList>
    </citation>
    <scope>NUCLEOTIDE SEQUENCE [LARGE SCALE GENOMIC DNA]</scope>
    <source>
        <strain evidence="2 3">ALL</strain>
    </source>
</reference>
<keyword evidence="3" id="KW-1185">Reference proteome</keyword>
<dbReference type="EMBL" id="AZBU02000013">
    <property type="protein sequence ID" value="TKR58355.1"/>
    <property type="molecule type" value="Genomic_DNA"/>
</dbReference>
<dbReference type="Proteomes" id="UP000298663">
    <property type="component" value="Unassembled WGS sequence"/>
</dbReference>
<name>A0A4V5ZX47_STECR</name>
<accession>A0A4V5ZX47</accession>
<sequence length="82" mass="9239">MSSSTSTASKASSRRTSKMSKSASEQPSFLYDYSETPFKRLYPRADCTGLDFTECYRAFSKRCLDPEPLTPDAPLEQKKAKK</sequence>
<gene>
    <name evidence="2" type="ORF">L596_029809</name>
</gene>
<organism evidence="2 3">
    <name type="scientific">Steinernema carpocapsae</name>
    <name type="common">Entomopathogenic nematode</name>
    <dbReference type="NCBI Taxonomy" id="34508"/>
    <lineage>
        <taxon>Eukaryota</taxon>
        <taxon>Metazoa</taxon>
        <taxon>Ecdysozoa</taxon>
        <taxon>Nematoda</taxon>
        <taxon>Chromadorea</taxon>
        <taxon>Rhabditida</taxon>
        <taxon>Tylenchina</taxon>
        <taxon>Panagrolaimomorpha</taxon>
        <taxon>Strongyloidoidea</taxon>
        <taxon>Steinernematidae</taxon>
        <taxon>Steinernema</taxon>
    </lineage>
</organism>
<feature type="region of interest" description="Disordered" evidence="1">
    <location>
        <begin position="1"/>
        <end position="27"/>
    </location>
</feature>
<feature type="compositionally biased region" description="Low complexity" evidence="1">
    <location>
        <begin position="1"/>
        <end position="11"/>
    </location>
</feature>
<evidence type="ECO:0000313" key="2">
    <source>
        <dbReference type="EMBL" id="TKR58355.1"/>
    </source>
</evidence>
<protein>
    <submittedName>
        <fullName evidence="2">Uncharacterized protein</fullName>
    </submittedName>
</protein>
<comment type="caution">
    <text evidence="2">The sequence shown here is derived from an EMBL/GenBank/DDBJ whole genome shotgun (WGS) entry which is preliminary data.</text>
</comment>